<reference evidence="2" key="2">
    <citation type="submission" date="2025-08" db="UniProtKB">
        <authorList>
            <consortium name="RefSeq"/>
        </authorList>
    </citation>
    <scope>IDENTIFICATION</scope>
</reference>
<dbReference type="GeneID" id="107880378"/>
<dbReference type="Proteomes" id="UP000694861">
    <property type="component" value="Linkage group LG2"/>
</dbReference>
<dbReference type="Pfam" id="PF03140">
    <property type="entry name" value="DUF247"/>
    <property type="match status" value="1"/>
</dbReference>
<reference evidence="1" key="1">
    <citation type="journal article" date="2012" name="Nat. Commun.">
        <title>The genome of Prunus mume.</title>
        <authorList>
            <person name="Zhang Q."/>
            <person name="Chen W."/>
            <person name="Sun L."/>
            <person name="Zhao F."/>
            <person name="Huang B."/>
            <person name="Yang W."/>
            <person name="Tao Y."/>
            <person name="Wang J."/>
            <person name="Yuan Z."/>
            <person name="Fan G."/>
            <person name="Xing Z."/>
            <person name="Han C."/>
            <person name="Pan H."/>
            <person name="Zhong X."/>
            <person name="Shi W."/>
            <person name="Liang X."/>
            <person name="Du D."/>
            <person name="Sun F."/>
            <person name="Xu Z."/>
            <person name="Hao R."/>
            <person name="Lv T."/>
            <person name="Lv Y."/>
            <person name="Zheng Z."/>
            <person name="Sun M."/>
            <person name="Luo L."/>
            <person name="Cai M."/>
            <person name="Gao Y."/>
            <person name="Wang J."/>
            <person name="Yin Y."/>
            <person name="Xu X."/>
            <person name="Cheng T."/>
            <person name="Wang J."/>
        </authorList>
    </citation>
    <scope>NUCLEOTIDE SEQUENCE [LARGE SCALE GENOMIC DNA]</scope>
</reference>
<sequence length="154" mass="17615">MDEELNARLTAYQSPLPPESCIFKVPEALRRHNPKAYEPHVVSIGPFHRRRDHEKLQRRETVKQCFLATALSEAGVKFKKDDSADNLLNIKFDNGVLTSPELAVTELTEPLFRNLIAFEQCYDGHSHQITSYAVFMDKLICSVKDIKLLSEKKS</sequence>
<dbReference type="InterPro" id="IPR004158">
    <property type="entry name" value="DUF247_pln"/>
</dbReference>
<name>A0ABM1LIF4_PRUMU</name>
<evidence type="ECO:0000313" key="1">
    <source>
        <dbReference type="Proteomes" id="UP000694861"/>
    </source>
</evidence>
<dbReference type="PANTHER" id="PTHR31170">
    <property type="entry name" value="BNAC04G53230D PROTEIN"/>
    <property type="match status" value="1"/>
</dbReference>
<dbReference type="RefSeq" id="XP_016647181.1">
    <property type="nucleotide sequence ID" value="XM_016791695.1"/>
</dbReference>
<organism evidence="1 2">
    <name type="scientific">Prunus mume</name>
    <name type="common">Japanese apricot</name>
    <name type="synonym">Armeniaca mume</name>
    <dbReference type="NCBI Taxonomy" id="102107"/>
    <lineage>
        <taxon>Eukaryota</taxon>
        <taxon>Viridiplantae</taxon>
        <taxon>Streptophyta</taxon>
        <taxon>Embryophyta</taxon>
        <taxon>Tracheophyta</taxon>
        <taxon>Spermatophyta</taxon>
        <taxon>Magnoliopsida</taxon>
        <taxon>eudicotyledons</taxon>
        <taxon>Gunneridae</taxon>
        <taxon>Pentapetalae</taxon>
        <taxon>rosids</taxon>
        <taxon>fabids</taxon>
        <taxon>Rosales</taxon>
        <taxon>Rosaceae</taxon>
        <taxon>Amygdaloideae</taxon>
        <taxon>Amygdaleae</taxon>
        <taxon>Prunus</taxon>
    </lineage>
</organism>
<protein>
    <submittedName>
        <fullName evidence="2">UPF0481 protein At3g47200-like</fullName>
    </submittedName>
</protein>
<keyword evidence="1" id="KW-1185">Reference proteome</keyword>
<accession>A0ABM1LIF4</accession>
<gene>
    <name evidence="2" type="primary">LOC107880378</name>
</gene>
<dbReference type="PANTHER" id="PTHR31170:SF25">
    <property type="entry name" value="BNAA09G04570D PROTEIN"/>
    <property type="match status" value="1"/>
</dbReference>
<evidence type="ECO:0000313" key="2">
    <source>
        <dbReference type="RefSeq" id="XP_016647181.1"/>
    </source>
</evidence>
<proteinExistence type="predicted"/>